<dbReference type="AlphaFoldDB" id="A0A9P5AL14"/>
<proteinExistence type="predicted"/>
<reference evidence="3" key="1">
    <citation type="journal article" date="2017" name="Mycologia">
        <title>Fusarium algeriense, sp. nov., a novel toxigenic crown rot pathogen of durum wheat from Algeria is nested in the Fusarium burgessii species complex.</title>
        <authorList>
            <person name="Laraba I."/>
            <person name="Keddad A."/>
            <person name="Boureghda H."/>
            <person name="Abdallah N."/>
            <person name="Vaughan M.M."/>
            <person name="Proctor R.H."/>
            <person name="Busman M."/>
            <person name="O'Donnell K."/>
        </authorList>
    </citation>
    <scope>NUCLEOTIDE SEQUENCE</scope>
    <source>
        <strain evidence="3">NRRL 25174</strain>
    </source>
</reference>
<feature type="domain" description="Myb-like" evidence="2">
    <location>
        <begin position="80"/>
        <end position="121"/>
    </location>
</feature>
<evidence type="ECO:0000259" key="2">
    <source>
        <dbReference type="PROSITE" id="PS50090"/>
    </source>
</evidence>
<keyword evidence="4" id="KW-1185">Reference proteome</keyword>
<sequence>MDNSSRAIKPWQQKALARERTPLPEGPGFRPWLTSTQKASETGRQAAETSSSLPSLPLSTATNPPTAQAGMVNNQGYRFWTQDEVKRLIELKREGKSWKEICDHFPGRTVESIKQTYHKRRAAAEQQMDTAVEEEENQNEIND</sequence>
<feature type="region of interest" description="Disordered" evidence="1">
    <location>
        <begin position="1"/>
        <end position="74"/>
    </location>
</feature>
<dbReference type="CDD" id="cd00167">
    <property type="entry name" value="SANT"/>
    <property type="match status" value="1"/>
</dbReference>
<feature type="compositionally biased region" description="Low complexity" evidence="1">
    <location>
        <begin position="46"/>
        <end position="67"/>
    </location>
</feature>
<dbReference type="EMBL" id="PVQB02000235">
    <property type="protein sequence ID" value="KAF4340524.1"/>
    <property type="molecule type" value="Genomic_DNA"/>
</dbReference>
<evidence type="ECO:0000313" key="3">
    <source>
        <dbReference type="EMBL" id="KAF4340524.1"/>
    </source>
</evidence>
<feature type="compositionally biased region" description="Acidic residues" evidence="1">
    <location>
        <begin position="131"/>
        <end position="143"/>
    </location>
</feature>
<protein>
    <recommendedName>
        <fullName evidence="2">Myb-like domain-containing protein</fullName>
    </recommendedName>
</protein>
<dbReference type="PROSITE" id="PS50090">
    <property type="entry name" value="MYB_LIKE"/>
    <property type="match status" value="1"/>
</dbReference>
<dbReference type="Pfam" id="PF00249">
    <property type="entry name" value="Myb_DNA-binding"/>
    <property type="match status" value="1"/>
</dbReference>
<organism evidence="3 4">
    <name type="scientific">Fusarium beomiforme</name>
    <dbReference type="NCBI Taxonomy" id="44412"/>
    <lineage>
        <taxon>Eukaryota</taxon>
        <taxon>Fungi</taxon>
        <taxon>Dikarya</taxon>
        <taxon>Ascomycota</taxon>
        <taxon>Pezizomycotina</taxon>
        <taxon>Sordariomycetes</taxon>
        <taxon>Hypocreomycetidae</taxon>
        <taxon>Hypocreales</taxon>
        <taxon>Nectriaceae</taxon>
        <taxon>Fusarium</taxon>
        <taxon>Fusarium burgessii species complex</taxon>
    </lineage>
</organism>
<comment type="caution">
    <text evidence="3">The sequence shown here is derived from an EMBL/GenBank/DDBJ whole genome shotgun (WGS) entry which is preliminary data.</text>
</comment>
<evidence type="ECO:0000313" key="4">
    <source>
        <dbReference type="Proteomes" id="UP000730481"/>
    </source>
</evidence>
<feature type="compositionally biased region" description="Polar residues" evidence="1">
    <location>
        <begin position="33"/>
        <end position="43"/>
    </location>
</feature>
<evidence type="ECO:0000256" key="1">
    <source>
        <dbReference type="SAM" id="MobiDB-lite"/>
    </source>
</evidence>
<dbReference type="Gene3D" id="1.10.10.60">
    <property type="entry name" value="Homeodomain-like"/>
    <property type="match status" value="1"/>
</dbReference>
<dbReference type="InterPro" id="IPR001005">
    <property type="entry name" value="SANT/Myb"/>
</dbReference>
<dbReference type="Proteomes" id="UP000730481">
    <property type="component" value="Unassembled WGS sequence"/>
</dbReference>
<feature type="region of interest" description="Disordered" evidence="1">
    <location>
        <begin position="121"/>
        <end position="143"/>
    </location>
</feature>
<dbReference type="InterPro" id="IPR009057">
    <property type="entry name" value="Homeodomain-like_sf"/>
</dbReference>
<dbReference type="OrthoDB" id="5132974at2759"/>
<reference evidence="3" key="2">
    <citation type="submission" date="2020-02" db="EMBL/GenBank/DDBJ databases">
        <title>Identification and distribution of gene clusters putatively required for synthesis of sphingolipid metabolism inhibitors in phylogenetically diverse species of the filamentous fungus Fusarium.</title>
        <authorList>
            <person name="Kim H.-S."/>
            <person name="Busman M."/>
            <person name="Brown D.W."/>
            <person name="Divon H."/>
            <person name="Uhlig S."/>
            <person name="Proctor R.H."/>
        </authorList>
    </citation>
    <scope>NUCLEOTIDE SEQUENCE</scope>
    <source>
        <strain evidence="3">NRRL 25174</strain>
    </source>
</reference>
<dbReference type="SUPFAM" id="SSF46689">
    <property type="entry name" value="Homeodomain-like"/>
    <property type="match status" value="1"/>
</dbReference>
<gene>
    <name evidence="3" type="ORF">FBEOM_5562</name>
</gene>
<name>A0A9P5AL14_9HYPO</name>
<accession>A0A9P5AL14</accession>